<keyword evidence="3" id="KW-0472">Membrane</keyword>
<evidence type="ECO:0000256" key="3">
    <source>
        <dbReference type="SAM" id="Phobius"/>
    </source>
</evidence>
<dbReference type="PANTHER" id="PTHR44188:SF1">
    <property type="entry name" value="GDAP1, ISOFORM A"/>
    <property type="match status" value="1"/>
</dbReference>
<dbReference type="InterPro" id="IPR004046">
    <property type="entry name" value="GST_C"/>
</dbReference>
<dbReference type="InterPro" id="IPR010987">
    <property type="entry name" value="Glutathione-S-Trfase_C-like"/>
</dbReference>
<feature type="domain" description="GST C-terminal" evidence="4">
    <location>
        <begin position="312"/>
        <end position="457"/>
    </location>
</feature>
<reference evidence="5" key="1">
    <citation type="submission" date="2020-11" db="EMBL/GenBank/DDBJ databases">
        <authorList>
            <person name="Tran Van P."/>
        </authorList>
    </citation>
    <scope>NUCLEOTIDE SEQUENCE</scope>
</reference>
<dbReference type="GO" id="GO:0008053">
    <property type="term" value="P:mitochondrial fusion"/>
    <property type="evidence" value="ECO:0007669"/>
    <property type="project" value="TreeGrafter"/>
</dbReference>
<gene>
    <name evidence="5" type="ORF">TSIB3V08_LOCUS5900</name>
</gene>
<organism evidence="5">
    <name type="scientific">Timema shepardi</name>
    <name type="common">Walking stick</name>
    <dbReference type="NCBI Taxonomy" id="629360"/>
    <lineage>
        <taxon>Eukaryota</taxon>
        <taxon>Metazoa</taxon>
        <taxon>Ecdysozoa</taxon>
        <taxon>Arthropoda</taxon>
        <taxon>Hexapoda</taxon>
        <taxon>Insecta</taxon>
        <taxon>Pterygota</taxon>
        <taxon>Neoptera</taxon>
        <taxon>Polyneoptera</taxon>
        <taxon>Phasmatodea</taxon>
        <taxon>Timematodea</taxon>
        <taxon>Timematoidea</taxon>
        <taxon>Timematidae</taxon>
        <taxon>Timema</taxon>
    </lineage>
</organism>
<dbReference type="InterPro" id="IPR036282">
    <property type="entry name" value="Glutathione-S-Trfase_C_sf"/>
</dbReference>
<dbReference type="GO" id="GO:0005741">
    <property type="term" value="C:mitochondrial outer membrane"/>
    <property type="evidence" value="ECO:0007669"/>
    <property type="project" value="TreeGrafter"/>
</dbReference>
<sequence length="481" mass="55678">MIGAHMLDLAGLKEEKRIEVERKKQEQEDRNKIKNQSEEFQANRKVLENKSQTAKEAMPKENRLEKQESEAKEEVQSYKSLLAEANERINNAMKINDRKGDTPRLIPLDLGPEVRQKVTQFRNAFELIPAGAITMGSFLHPEFIQSPRLPFIQPVRSMLNSRDLKTLFSDLLFAIFLSPHDFNCDMKPCWELNLTDMLLALHATCPTHYWPYTLLALHATCPTRYWPYTLLALHATGPTRYWPYTLLALHATGPTRYLPYMLLALHATCPTRYLPYTLLVLHATCPSRYWPYTLPAVLRCWTHMYHNISLNVTAEKSNSRNLRELAENNPEAREILLRKAENQDTKHAALENKEEFKKVLHQVDVVLDNVEKELSLQSEDKANHWLCCERFTVADVSLTILLDRLARLGLATYFWGADKKPYLKQYYHRVQLRDSYKKTVPSTLLNLKMLFMMKTPLYIGIGVVTIAFVVVGGVFLFKKSK</sequence>
<protein>
    <recommendedName>
        <fullName evidence="4">GST C-terminal domain-containing protein</fullName>
    </recommendedName>
</protein>
<dbReference type="PANTHER" id="PTHR44188">
    <property type="entry name" value="GDAP1, ISOFORM A"/>
    <property type="match status" value="1"/>
</dbReference>
<accession>A0A7R9AW89</accession>
<dbReference type="Pfam" id="PF00043">
    <property type="entry name" value="GST_C"/>
    <property type="match status" value="1"/>
</dbReference>
<evidence type="ECO:0000256" key="1">
    <source>
        <dbReference type="ARBA" id="ARBA00007409"/>
    </source>
</evidence>
<name>A0A7R9AW89_TIMSH</name>
<feature type="compositionally biased region" description="Basic and acidic residues" evidence="2">
    <location>
        <begin position="11"/>
        <end position="48"/>
    </location>
</feature>
<dbReference type="PROSITE" id="PS50405">
    <property type="entry name" value="GST_CTER"/>
    <property type="match status" value="1"/>
</dbReference>
<comment type="similarity">
    <text evidence="1">Belongs to the GST superfamily.</text>
</comment>
<evidence type="ECO:0000259" key="4">
    <source>
        <dbReference type="PROSITE" id="PS50405"/>
    </source>
</evidence>
<dbReference type="SUPFAM" id="SSF47616">
    <property type="entry name" value="GST C-terminal domain-like"/>
    <property type="match status" value="1"/>
</dbReference>
<keyword evidence="3" id="KW-1133">Transmembrane helix</keyword>
<dbReference type="EMBL" id="OC002387">
    <property type="protein sequence ID" value="CAD7261774.1"/>
    <property type="molecule type" value="Genomic_DNA"/>
</dbReference>
<dbReference type="GO" id="GO:0000266">
    <property type="term" value="P:mitochondrial fission"/>
    <property type="evidence" value="ECO:0007669"/>
    <property type="project" value="TreeGrafter"/>
</dbReference>
<evidence type="ECO:0000256" key="2">
    <source>
        <dbReference type="SAM" id="MobiDB-lite"/>
    </source>
</evidence>
<keyword evidence="3" id="KW-0812">Transmembrane</keyword>
<dbReference type="Gene3D" id="1.20.1050.10">
    <property type="match status" value="1"/>
</dbReference>
<proteinExistence type="inferred from homology"/>
<feature type="compositionally biased region" description="Basic and acidic residues" evidence="2">
    <location>
        <begin position="57"/>
        <end position="71"/>
    </location>
</feature>
<feature type="transmembrane region" description="Helical" evidence="3">
    <location>
        <begin position="457"/>
        <end position="477"/>
    </location>
</feature>
<dbReference type="GO" id="GO:0006626">
    <property type="term" value="P:protein targeting to mitochondrion"/>
    <property type="evidence" value="ECO:0007669"/>
    <property type="project" value="TreeGrafter"/>
</dbReference>
<feature type="region of interest" description="Disordered" evidence="2">
    <location>
        <begin position="1"/>
        <end position="71"/>
    </location>
</feature>
<evidence type="ECO:0000313" key="5">
    <source>
        <dbReference type="EMBL" id="CAD7261774.1"/>
    </source>
</evidence>
<dbReference type="AlphaFoldDB" id="A0A7R9AW89"/>